<sequence>RPTVNRNDQYGPKKNFRVMGPYGRVGLHAQIVLSRMAHTAWPKIHMLNLA</sequence>
<evidence type="ECO:0000313" key="1">
    <source>
        <dbReference type="EMBL" id="KAH1107307.1"/>
    </source>
</evidence>
<name>A0A9D4AB61_9ROSI</name>
<evidence type="ECO:0000313" key="2">
    <source>
        <dbReference type="Proteomes" id="UP000828251"/>
    </source>
</evidence>
<reference evidence="1 2" key="1">
    <citation type="journal article" date="2021" name="Plant Biotechnol. J.">
        <title>Multi-omics assisted identification of the key and species-specific regulatory components of drought-tolerant mechanisms in Gossypium stocksii.</title>
        <authorList>
            <person name="Yu D."/>
            <person name="Ke L."/>
            <person name="Zhang D."/>
            <person name="Wu Y."/>
            <person name="Sun Y."/>
            <person name="Mei J."/>
            <person name="Sun J."/>
            <person name="Sun Y."/>
        </authorList>
    </citation>
    <scope>NUCLEOTIDE SEQUENCE [LARGE SCALE GENOMIC DNA]</scope>
    <source>
        <strain evidence="2">cv. E1</strain>
        <tissue evidence="1">Leaf</tissue>
    </source>
</reference>
<dbReference type="AlphaFoldDB" id="A0A9D4AB61"/>
<gene>
    <name evidence="1" type="ORF">J1N35_011075</name>
</gene>
<dbReference type="Proteomes" id="UP000828251">
    <property type="component" value="Unassembled WGS sequence"/>
</dbReference>
<feature type="non-terminal residue" evidence="1">
    <location>
        <position position="1"/>
    </location>
</feature>
<organism evidence="1 2">
    <name type="scientific">Gossypium stocksii</name>
    <dbReference type="NCBI Taxonomy" id="47602"/>
    <lineage>
        <taxon>Eukaryota</taxon>
        <taxon>Viridiplantae</taxon>
        <taxon>Streptophyta</taxon>
        <taxon>Embryophyta</taxon>
        <taxon>Tracheophyta</taxon>
        <taxon>Spermatophyta</taxon>
        <taxon>Magnoliopsida</taxon>
        <taxon>eudicotyledons</taxon>
        <taxon>Gunneridae</taxon>
        <taxon>Pentapetalae</taxon>
        <taxon>rosids</taxon>
        <taxon>malvids</taxon>
        <taxon>Malvales</taxon>
        <taxon>Malvaceae</taxon>
        <taxon>Malvoideae</taxon>
        <taxon>Gossypium</taxon>
    </lineage>
</organism>
<keyword evidence="2" id="KW-1185">Reference proteome</keyword>
<accession>A0A9D4AB61</accession>
<dbReference type="EMBL" id="JAIQCV010000004">
    <property type="protein sequence ID" value="KAH1107307.1"/>
    <property type="molecule type" value="Genomic_DNA"/>
</dbReference>
<proteinExistence type="predicted"/>
<comment type="caution">
    <text evidence="1">The sequence shown here is derived from an EMBL/GenBank/DDBJ whole genome shotgun (WGS) entry which is preliminary data.</text>
</comment>
<protein>
    <submittedName>
        <fullName evidence="1">Uncharacterized protein</fullName>
    </submittedName>
</protein>